<evidence type="ECO:0000313" key="1">
    <source>
        <dbReference type="EMBL" id="CDL86691.1"/>
    </source>
</evidence>
<proteinExistence type="predicted"/>
<dbReference type="EMBL" id="CBXE010000375">
    <property type="protein sequence ID" value="CDL86691.1"/>
    <property type="molecule type" value="Genomic_DNA"/>
</dbReference>
<protein>
    <submittedName>
        <fullName evidence="1">Uncharacterized protein</fullName>
    </submittedName>
</protein>
<comment type="caution">
    <text evidence="1">The sequence shown here is derived from an EMBL/GenBank/DDBJ whole genome shotgun (WGS) entry which is preliminary data.</text>
</comment>
<organism evidence="1 2">
    <name type="scientific">Xenorhabdus cabanillasii JM26</name>
    <dbReference type="NCBI Taxonomy" id="1427517"/>
    <lineage>
        <taxon>Bacteria</taxon>
        <taxon>Pseudomonadati</taxon>
        <taxon>Pseudomonadota</taxon>
        <taxon>Gammaproteobacteria</taxon>
        <taxon>Enterobacterales</taxon>
        <taxon>Morganellaceae</taxon>
        <taxon>Xenorhabdus</taxon>
    </lineage>
</organism>
<evidence type="ECO:0000313" key="2">
    <source>
        <dbReference type="Proteomes" id="UP000019197"/>
    </source>
</evidence>
<dbReference type="AlphaFoldDB" id="W1J9X7"/>
<name>W1J9X7_9GAMM</name>
<gene>
    <name evidence="1" type="ORF">XCR1_4360001</name>
</gene>
<accession>W1J9X7</accession>
<dbReference type="Proteomes" id="UP000019197">
    <property type="component" value="Unassembled WGS sequence"/>
</dbReference>
<sequence length="40" mass="4670">MNIFIFDERKRALALWANMLVSLEKGDDYNVTPLRKGMVL</sequence>
<reference evidence="1 2" key="1">
    <citation type="submission" date="2013-11" db="EMBL/GenBank/DDBJ databases">
        <title>Draft genome sequence and annotation of the entomopathogenic bacterium, Xenorhabdus cabanillasi strain JM26.</title>
        <authorList>
            <person name="Gualtieri M."/>
            <person name="Ogier J.C."/>
            <person name="Pages S."/>
            <person name="Givaudan A."/>
            <person name="Gaudriault S."/>
        </authorList>
    </citation>
    <scope>NUCLEOTIDE SEQUENCE [LARGE SCALE GENOMIC DNA]</scope>
    <source>
        <strain evidence="1 2">JM26</strain>
    </source>
</reference>